<protein>
    <recommendedName>
        <fullName evidence="3">von Hippel-Lindau disease tumour suppressor beta domain-containing protein</fullName>
    </recommendedName>
</protein>
<organism evidence="4 5">
    <name type="scientific">Tetradesmus obliquus</name>
    <name type="common">Green alga</name>
    <name type="synonym">Acutodesmus obliquus</name>
    <dbReference type="NCBI Taxonomy" id="3088"/>
    <lineage>
        <taxon>Eukaryota</taxon>
        <taxon>Viridiplantae</taxon>
        <taxon>Chlorophyta</taxon>
        <taxon>core chlorophytes</taxon>
        <taxon>Chlorophyceae</taxon>
        <taxon>CS clade</taxon>
        <taxon>Sphaeropleales</taxon>
        <taxon>Scenedesmaceae</taxon>
        <taxon>Tetradesmus</taxon>
    </lineage>
</organism>
<dbReference type="AlphaFoldDB" id="A0A383VYF6"/>
<dbReference type="InterPro" id="IPR037140">
    <property type="entry name" value="VHL_beta_dom_sf"/>
</dbReference>
<accession>A0A383VYF6</accession>
<dbReference type="InterPro" id="IPR036208">
    <property type="entry name" value="VHL_sf"/>
</dbReference>
<feature type="compositionally biased region" description="Acidic residues" evidence="2">
    <location>
        <begin position="478"/>
        <end position="489"/>
    </location>
</feature>
<evidence type="ECO:0000256" key="1">
    <source>
        <dbReference type="ARBA" id="ARBA00010057"/>
    </source>
</evidence>
<evidence type="ECO:0000259" key="3">
    <source>
        <dbReference type="Pfam" id="PF01847"/>
    </source>
</evidence>
<feature type="region of interest" description="Disordered" evidence="2">
    <location>
        <begin position="41"/>
        <end position="63"/>
    </location>
</feature>
<dbReference type="InterPro" id="IPR024053">
    <property type="entry name" value="VHL_beta_dom"/>
</dbReference>
<name>A0A383VYF6_TETOB</name>
<feature type="region of interest" description="Disordered" evidence="2">
    <location>
        <begin position="470"/>
        <end position="496"/>
    </location>
</feature>
<dbReference type="Gene3D" id="2.60.40.780">
    <property type="entry name" value="von Hippel-Lindau disease tumour suppressor, beta domain"/>
    <property type="match status" value="1"/>
</dbReference>
<keyword evidence="5" id="KW-1185">Reference proteome</keyword>
<dbReference type="CDD" id="cd05468">
    <property type="entry name" value="pVHL"/>
    <property type="match status" value="1"/>
</dbReference>
<sequence length="496" mass="53396">MATATAPVAPAPASTLLTVAGLPPPDLALPVLASVNNREQYRKRDENETEEAQWYSPDEPDTMVEPQQVRLKSLHSKAASVIVFTNNSTFPVRALWLDFEGHEVVYSVLEPKSTKRYHTYVTHPWIVREVQSGTRMMLSGRPAVVGLSTEQTVEIQAPKQLPWSLENHCCFSEQYKSEVKALLLCQKKLETAASCTFSKPSPARTSAVPPLPPAVPASPYRASTPFSSCSMDVCCGTPMSPSQSLRCTTPLSPRASFSSANSSGSFAPRSSSPLGMLSAPDVAAPSTATSISISSDATQFTATLTVTSPKRAVLSSRVNMNIEVTTGGFANTTNINFNTVLDGSDTGIASASTISGCVSPVARKSDKKGIFNMFKNILHPKQHCKVQDQAPATTTFKLQVQTQDTQMLDQGAACMAAPVEDTCWPPMGTHLGHLPSHLMVYIAELAQPVCWQTLQAQPKGRPDILPTLMACSPNLPEEQPEQEQQDGDDQAPPALI</sequence>
<dbReference type="SUPFAM" id="SSF49468">
    <property type="entry name" value="VHL"/>
    <property type="match status" value="1"/>
</dbReference>
<comment type="similarity">
    <text evidence="1">Belongs to the VHL family.</text>
</comment>
<evidence type="ECO:0000313" key="5">
    <source>
        <dbReference type="Proteomes" id="UP000256970"/>
    </source>
</evidence>
<proteinExistence type="inferred from homology"/>
<gene>
    <name evidence="4" type="ORF">BQ4739_LOCUS10707</name>
</gene>
<dbReference type="Proteomes" id="UP000256970">
    <property type="component" value="Unassembled WGS sequence"/>
</dbReference>
<evidence type="ECO:0000256" key="2">
    <source>
        <dbReference type="SAM" id="MobiDB-lite"/>
    </source>
</evidence>
<dbReference type="InterPro" id="IPR022772">
    <property type="entry name" value="VHL_tumour_suppress_b/a_dom"/>
</dbReference>
<dbReference type="STRING" id="3088.A0A383VYF6"/>
<feature type="domain" description="von Hippel-Lindau disease tumour suppressor beta" evidence="3">
    <location>
        <begin position="71"/>
        <end position="134"/>
    </location>
</feature>
<evidence type="ECO:0000313" key="4">
    <source>
        <dbReference type="EMBL" id="SZX70495.1"/>
    </source>
</evidence>
<reference evidence="4 5" key="1">
    <citation type="submission" date="2016-10" db="EMBL/GenBank/DDBJ databases">
        <authorList>
            <person name="Cai Z."/>
        </authorList>
    </citation>
    <scope>NUCLEOTIDE SEQUENCE [LARGE SCALE GENOMIC DNA]</scope>
</reference>
<dbReference type="EMBL" id="FNXT01000991">
    <property type="protein sequence ID" value="SZX70495.1"/>
    <property type="molecule type" value="Genomic_DNA"/>
</dbReference>
<dbReference type="Pfam" id="PF01847">
    <property type="entry name" value="VHL"/>
    <property type="match status" value="1"/>
</dbReference>